<dbReference type="GeneID" id="56029101"/>
<dbReference type="OrthoDB" id="282474at2157"/>
<dbReference type="EMBL" id="CP058529">
    <property type="protein sequence ID" value="QLG27802.1"/>
    <property type="molecule type" value="Genomic_DNA"/>
</dbReference>
<gene>
    <name evidence="3" type="ORF">HUG10_09670</name>
</gene>
<reference evidence="3 4" key="1">
    <citation type="submission" date="2020-07" db="EMBL/GenBank/DDBJ databases">
        <title>Gai3-2, isolated from salt lake.</title>
        <authorList>
            <person name="Cui H."/>
            <person name="Shi X."/>
        </authorList>
    </citation>
    <scope>NUCLEOTIDE SEQUENCE [LARGE SCALE GENOMIC DNA]</scope>
    <source>
        <strain evidence="3 4">Gai3-2</strain>
    </source>
</reference>
<evidence type="ECO:0000313" key="3">
    <source>
        <dbReference type="EMBL" id="QLG27802.1"/>
    </source>
</evidence>
<name>A0A7D5KMJ7_9EURY</name>
<sequence length="321" mass="34932">MTVDFAFIGAGGIASIHLDYLADRTDASVVGVCDVDESTAESVARAHGAEAFTDHRDLYESLDFDAVVVGIPPFAHADQERLAVEHGVDLFVEKPLALDAATPRENERAIAESEILTQVGHMNRYAESVQRADELIGDRTLSLVDGRWWCGVPDTAWWRVADRSGGQVLEQATHTYDLVRYFAGDIDAVHAVGGQRVNTDVIDFPDATSASMIHENGVTSHVSATSTAVETDLTVDLVGDGFQLELDPPADRLVGMVDGEPVEFEGGGRRYEREMDAFVEAVRTRDGTLLRSPYADARRTFETTLAVNRALDAGEPQVVEQ</sequence>
<keyword evidence="4" id="KW-1185">Reference proteome</keyword>
<proteinExistence type="predicted"/>
<dbReference type="GO" id="GO:0000166">
    <property type="term" value="F:nucleotide binding"/>
    <property type="evidence" value="ECO:0007669"/>
    <property type="project" value="InterPro"/>
</dbReference>
<dbReference type="InterPro" id="IPR000683">
    <property type="entry name" value="Gfo/Idh/MocA-like_OxRdtase_N"/>
</dbReference>
<dbReference type="RefSeq" id="WP_179169377.1">
    <property type="nucleotide sequence ID" value="NZ_CP058529.1"/>
</dbReference>
<feature type="domain" description="GFO/IDH/MocA-like oxidoreductase" evidence="2">
    <location>
        <begin position="144"/>
        <end position="240"/>
    </location>
</feature>
<evidence type="ECO:0000313" key="4">
    <source>
        <dbReference type="Proteomes" id="UP000509750"/>
    </source>
</evidence>
<dbReference type="Pfam" id="PF22725">
    <property type="entry name" value="GFO_IDH_MocA_C3"/>
    <property type="match status" value="1"/>
</dbReference>
<accession>A0A7D5KMJ7</accession>
<feature type="domain" description="Gfo/Idh/MocA-like oxidoreductase N-terminal" evidence="1">
    <location>
        <begin position="5"/>
        <end position="121"/>
    </location>
</feature>
<evidence type="ECO:0000259" key="1">
    <source>
        <dbReference type="Pfam" id="PF01408"/>
    </source>
</evidence>
<dbReference type="Proteomes" id="UP000509750">
    <property type="component" value="Chromosome"/>
</dbReference>
<dbReference type="InterPro" id="IPR036291">
    <property type="entry name" value="NAD(P)-bd_dom_sf"/>
</dbReference>
<organism evidence="3 4">
    <name type="scientific">Halorarum halophilum</name>
    <dbReference type="NCBI Taxonomy" id="2743090"/>
    <lineage>
        <taxon>Archaea</taxon>
        <taxon>Methanobacteriati</taxon>
        <taxon>Methanobacteriota</taxon>
        <taxon>Stenosarchaea group</taxon>
        <taxon>Halobacteria</taxon>
        <taxon>Halobacteriales</taxon>
        <taxon>Haloferacaceae</taxon>
        <taxon>Halorarum</taxon>
    </lineage>
</organism>
<dbReference type="InterPro" id="IPR052515">
    <property type="entry name" value="Gfo/Idh/MocA_Oxidoreductase"/>
</dbReference>
<dbReference type="Gene3D" id="3.30.360.10">
    <property type="entry name" value="Dihydrodipicolinate Reductase, domain 2"/>
    <property type="match status" value="1"/>
</dbReference>
<dbReference type="PANTHER" id="PTHR43249:SF1">
    <property type="entry name" value="D-GLUCOSIDE 3-DEHYDROGENASE"/>
    <property type="match status" value="1"/>
</dbReference>
<dbReference type="SUPFAM" id="SSF55347">
    <property type="entry name" value="Glyceraldehyde-3-phosphate dehydrogenase-like, C-terminal domain"/>
    <property type="match status" value="1"/>
</dbReference>
<dbReference type="KEGG" id="halg:HUG10_09670"/>
<dbReference type="InterPro" id="IPR055170">
    <property type="entry name" value="GFO_IDH_MocA-like_dom"/>
</dbReference>
<evidence type="ECO:0000259" key="2">
    <source>
        <dbReference type="Pfam" id="PF22725"/>
    </source>
</evidence>
<dbReference type="Pfam" id="PF01408">
    <property type="entry name" value="GFO_IDH_MocA"/>
    <property type="match status" value="1"/>
</dbReference>
<dbReference type="AlphaFoldDB" id="A0A7D5KMJ7"/>
<protein>
    <submittedName>
        <fullName evidence="3">Gfo/Idh/MocA family oxidoreductase</fullName>
    </submittedName>
</protein>
<dbReference type="SUPFAM" id="SSF51735">
    <property type="entry name" value="NAD(P)-binding Rossmann-fold domains"/>
    <property type="match status" value="1"/>
</dbReference>
<dbReference type="Gene3D" id="3.40.50.720">
    <property type="entry name" value="NAD(P)-binding Rossmann-like Domain"/>
    <property type="match status" value="1"/>
</dbReference>
<dbReference type="PANTHER" id="PTHR43249">
    <property type="entry name" value="UDP-N-ACETYL-2-AMINO-2-DEOXY-D-GLUCURONATE OXIDASE"/>
    <property type="match status" value="1"/>
</dbReference>